<name>A0ABT8YBY2_9SPHN</name>
<dbReference type="RefSeq" id="WP_303544369.1">
    <property type="nucleotide sequence ID" value="NZ_JAUOTP010000007.1"/>
</dbReference>
<evidence type="ECO:0000313" key="2">
    <source>
        <dbReference type="EMBL" id="MDO6415837.1"/>
    </source>
</evidence>
<feature type="region of interest" description="Disordered" evidence="1">
    <location>
        <begin position="1"/>
        <end position="22"/>
    </location>
</feature>
<evidence type="ECO:0000313" key="3">
    <source>
        <dbReference type="Proteomes" id="UP001169764"/>
    </source>
</evidence>
<proteinExistence type="predicted"/>
<accession>A0ABT8YBY2</accession>
<evidence type="ECO:0000256" key="1">
    <source>
        <dbReference type="SAM" id="MobiDB-lite"/>
    </source>
</evidence>
<reference evidence="2" key="1">
    <citation type="submission" date="2023-07" db="EMBL/GenBank/DDBJ databases">
        <authorList>
            <person name="Kim M."/>
        </authorList>
    </citation>
    <scope>NUCLEOTIDE SEQUENCE</scope>
    <source>
        <strain evidence="2">BIUV-7</strain>
    </source>
</reference>
<sequence>MAGPDQAIPTRLPNGTGRSSRRRRSGAVALCLVGSLLAQRAAAANPAAGSVAAVEFVAPAGLKLDQVARFVRAGRPVKAAKIESDGLQNSDQIFLRDAESVLILRMVTTGEVRAVKRARPIPPGSPDFTIQAPAIPGAPKRLFNMLAALYRAAAGSSFASGIAGDDRPNGGQYVLAASRALATASPMAACSNPGGKSNEPVRFRIPALSAFENDFQRGQRSMLIAWRGGVEPFAIRIQDEHRDVLSEVKDIRGRCAVVMPSANYAAGSYTVTATDGNRTNVVVAGVHAAEQAPSAPREIAAANFPPDVATIYFASWLAAQNDGAWTWEAVQRVAALGCASPPAREWLAQHDATACDAGPIR</sequence>
<gene>
    <name evidence="2" type="ORF">Q4F19_15705</name>
</gene>
<dbReference type="EMBL" id="JAUOTP010000007">
    <property type="protein sequence ID" value="MDO6415837.1"/>
    <property type="molecule type" value="Genomic_DNA"/>
</dbReference>
<organism evidence="2 3">
    <name type="scientific">Sphingomonas natans</name>
    <dbReference type="NCBI Taxonomy" id="3063330"/>
    <lineage>
        <taxon>Bacteria</taxon>
        <taxon>Pseudomonadati</taxon>
        <taxon>Pseudomonadota</taxon>
        <taxon>Alphaproteobacteria</taxon>
        <taxon>Sphingomonadales</taxon>
        <taxon>Sphingomonadaceae</taxon>
        <taxon>Sphingomonas</taxon>
    </lineage>
</organism>
<comment type="caution">
    <text evidence="2">The sequence shown here is derived from an EMBL/GenBank/DDBJ whole genome shotgun (WGS) entry which is preliminary data.</text>
</comment>
<dbReference type="Proteomes" id="UP001169764">
    <property type="component" value="Unassembled WGS sequence"/>
</dbReference>
<keyword evidence="3" id="KW-1185">Reference proteome</keyword>
<protein>
    <submittedName>
        <fullName evidence="2">Uncharacterized protein</fullName>
    </submittedName>
</protein>